<dbReference type="AlphaFoldDB" id="A0A4Q8M746"/>
<sequence length="302" mass="32315">MAYQTGTANTPAALVSSLSGFAGANGWSTTALADGATGFTAPDGATFALLPTSDSIELRGCVGLSSGAAADAQPHVADTPAVCSDIAGPYTGYFFFGGAEGGAPYLHVVIEASAGVFKSFSVGRLVKFDASVGGEYSTATNWYMSDNSTNYPEHNWHEYLFDGAHDPYGSNSASHVRFDVDGASNRWMPICRSWDGTRATGSMRGGLNLPFGRIGYQRYNKLVPLFPLYVFGDRPSNMRSPIGYAPHLRQVDLRLNAPKEIITIGGEDWQVFPAIQRTDTHDVYGSLVPSSGYYGYAIRLID</sequence>
<dbReference type="EMBL" id="SHMG01000002">
    <property type="protein sequence ID" value="TAA45639.1"/>
    <property type="molecule type" value="Genomic_DNA"/>
</dbReference>
<evidence type="ECO:0000313" key="1">
    <source>
        <dbReference type="EMBL" id="TAA45639.1"/>
    </source>
</evidence>
<dbReference type="Proteomes" id="UP000294164">
    <property type="component" value="Unassembled WGS sequence"/>
</dbReference>
<dbReference type="OrthoDB" id="6015083at2"/>
<gene>
    <name evidence="1" type="ORF">EA655_05480</name>
</gene>
<accession>A0A4Q8M746</accession>
<comment type="caution">
    <text evidence="1">The sequence shown here is derived from an EMBL/GenBank/DDBJ whole genome shotgun (WGS) entry which is preliminary data.</text>
</comment>
<organism evidence="1 2">
    <name type="scientific">Pseudoxanthomonas winnipegensis</name>
    <dbReference type="NCBI Taxonomy" id="2480810"/>
    <lineage>
        <taxon>Bacteria</taxon>
        <taxon>Pseudomonadati</taxon>
        <taxon>Pseudomonadota</taxon>
        <taxon>Gammaproteobacteria</taxon>
        <taxon>Lysobacterales</taxon>
        <taxon>Lysobacteraceae</taxon>
        <taxon>Pseudoxanthomonas</taxon>
    </lineage>
</organism>
<proteinExistence type="predicted"/>
<evidence type="ECO:0000313" key="2">
    <source>
        <dbReference type="Proteomes" id="UP000294164"/>
    </source>
</evidence>
<protein>
    <submittedName>
        <fullName evidence="1">Uncharacterized protein</fullName>
    </submittedName>
</protein>
<name>A0A4Q8M746_9GAMM</name>
<dbReference type="RefSeq" id="WP_130533731.1">
    <property type="nucleotide sequence ID" value="NZ_SHMG01000002.1"/>
</dbReference>
<reference evidence="1 2" key="1">
    <citation type="submission" date="2019-02" db="EMBL/GenBank/DDBJ databases">
        <title>WGS of Pseudoxanthomonas species novum from clinical isolates.</title>
        <authorList>
            <person name="Bernier A.-M."/>
            <person name="Bernard K."/>
            <person name="Vachon A."/>
        </authorList>
    </citation>
    <scope>NUCLEOTIDE SEQUENCE [LARGE SCALE GENOMIC DNA]</scope>
    <source>
        <strain evidence="1 2">NML130969</strain>
    </source>
</reference>